<feature type="non-terminal residue" evidence="1">
    <location>
        <position position="1"/>
    </location>
</feature>
<protein>
    <submittedName>
        <fullName evidence="1">N-acetylmuramoyl-L-alanine amidase</fullName>
    </submittedName>
</protein>
<gene>
    <name evidence="1" type="ORF">CN585_29220</name>
</gene>
<evidence type="ECO:0000313" key="1">
    <source>
        <dbReference type="EMBL" id="PEP88746.1"/>
    </source>
</evidence>
<dbReference type="EMBL" id="NUBY01000299">
    <property type="protein sequence ID" value="PEP88746.1"/>
    <property type="molecule type" value="Genomic_DNA"/>
</dbReference>
<name>A0A2A8H7Y0_9BACI</name>
<organism evidence="1 2">
    <name type="scientific">Bacillus toyonensis</name>
    <dbReference type="NCBI Taxonomy" id="155322"/>
    <lineage>
        <taxon>Bacteria</taxon>
        <taxon>Bacillati</taxon>
        <taxon>Bacillota</taxon>
        <taxon>Bacilli</taxon>
        <taxon>Bacillales</taxon>
        <taxon>Bacillaceae</taxon>
        <taxon>Bacillus</taxon>
        <taxon>Bacillus cereus group</taxon>
    </lineage>
</organism>
<proteinExistence type="predicted"/>
<reference evidence="1 2" key="1">
    <citation type="submission" date="2017-09" db="EMBL/GenBank/DDBJ databases">
        <title>Large-scale bioinformatics analysis of Bacillus genomes uncovers conserved roles of natural products in bacterial physiology.</title>
        <authorList>
            <consortium name="Agbiome Team Llc"/>
            <person name="Bleich R.M."/>
            <person name="Grubbs K.J."/>
            <person name="Santa Maria K.C."/>
            <person name="Allen S.E."/>
            <person name="Farag S."/>
            <person name="Shank E.A."/>
            <person name="Bowers A."/>
        </authorList>
    </citation>
    <scope>NUCLEOTIDE SEQUENCE [LARGE SCALE GENOMIC DNA]</scope>
    <source>
        <strain evidence="1 2">AFS021349</strain>
    </source>
</reference>
<accession>A0A2A8H7Y0</accession>
<comment type="caution">
    <text evidence="1">The sequence shown here is derived from an EMBL/GenBank/DDBJ whole genome shotgun (WGS) entry which is preliminary data.</text>
</comment>
<dbReference type="Proteomes" id="UP000220841">
    <property type="component" value="Unassembled WGS sequence"/>
</dbReference>
<evidence type="ECO:0000313" key="2">
    <source>
        <dbReference type="Proteomes" id="UP000220841"/>
    </source>
</evidence>
<dbReference type="AlphaFoldDB" id="A0A2A8H7Y0"/>
<sequence>SYVKFSKKGTVDASIVGKHVVSKVNNLRFYDAPSWQDKDVVGTVDAGEGFRINRKVMVNGSPQFRVHTSKGETYYITANEVYVFIK</sequence>